<dbReference type="EMBL" id="CM055757">
    <property type="protein sequence ID" value="KAJ7988743.1"/>
    <property type="molecule type" value="Genomic_DNA"/>
</dbReference>
<gene>
    <name evidence="1" type="ORF">DPEC_G00312390</name>
</gene>
<proteinExistence type="predicted"/>
<evidence type="ECO:0000313" key="1">
    <source>
        <dbReference type="EMBL" id="KAJ7988743.1"/>
    </source>
</evidence>
<name>A0ACC2FBR4_DALPE</name>
<evidence type="ECO:0000313" key="2">
    <source>
        <dbReference type="Proteomes" id="UP001157502"/>
    </source>
</evidence>
<accession>A0ACC2FBR4</accession>
<dbReference type="Proteomes" id="UP001157502">
    <property type="component" value="Chromosome 30"/>
</dbReference>
<protein>
    <submittedName>
        <fullName evidence="1">Uncharacterized protein</fullName>
    </submittedName>
</protein>
<organism evidence="1 2">
    <name type="scientific">Dallia pectoralis</name>
    <name type="common">Alaska blackfish</name>
    <dbReference type="NCBI Taxonomy" id="75939"/>
    <lineage>
        <taxon>Eukaryota</taxon>
        <taxon>Metazoa</taxon>
        <taxon>Chordata</taxon>
        <taxon>Craniata</taxon>
        <taxon>Vertebrata</taxon>
        <taxon>Euteleostomi</taxon>
        <taxon>Actinopterygii</taxon>
        <taxon>Neopterygii</taxon>
        <taxon>Teleostei</taxon>
        <taxon>Protacanthopterygii</taxon>
        <taxon>Esociformes</taxon>
        <taxon>Umbridae</taxon>
        <taxon>Dallia</taxon>
    </lineage>
</organism>
<comment type="caution">
    <text evidence="1">The sequence shown here is derived from an EMBL/GenBank/DDBJ whole genome shotgun (WGS) entry which is preliminary data.</text>
</comment>
<sequence>MAERSGRLSFGGGALNRPVPMNLFATWEIDGSSPSCIPRLIFYTPCEELKTVARVVNGSCSDGTARSAWLLPRLQHPFTLSAEPGHTGVTYQS</sequence>
<reference evidence="1" key="1">
    <citation type="submission" date="2021-05" db="EMBL/GenBank/DDBJ databases">
        <authorList>
            <person name="Pan Q."/>
            <person name="Jouanno E."/>
            <person name="Zahm M."/>
            <person name="Klopp C."/>
            <person name="Cabau C."/>
            <person name="Louis A."/>
            <person name="Berthelot C."/>
            <person name="Parey E."/>
            <person name="Roest Crollius H."/>
            <person name="Montfort J."/>
            <person name="Robinson-Rechavi M."/>
            <person name="Bouchez O."/>
            <person name="Lampietro C."/>
            <person name="Lopez Roques C."/>
            <person name="Donnadieu C."/>
            <person name="Postlethwait J."/>
            <person name="Bobe J."/>
            <person name="Dillon D."/>
            <person name="Chandos A."/>
            <person name="von Hippel F."/>
            <person name="Guiguen Y."/>
        </authorList>
    </citation>
    <scope>NUCLEOTIDE SEQUENCE</scope>
    <source>
        <strain evidence="1">YG-Jan2019</strain>
    </source>
</reference>
<keyword evidence="2" id="KW-1185">Reference proteome</keyword>